<dbReference type="GO" id="GO:0033862">
    <property type="term" value="F:UMP kinase activity"/>
    <property type="evidence" value="ECO:0007669"/>
    <property type="project" value="UniProtKB-EC"/>
</dbReference>
<keyword evidence="9 11" id="KW-0665">Pyrimidine biosynthesis</keyword>
<evidence type="ECO:0000256" key="10">
    <source>
        <dbReference type="ARBA" id="ARBA00047767"/>
    </source>
</evidence>
<dbReference type="GO" id="GO:0005524">
    <property type="term" value="F:ATP binding"/>
    <property type="evidence" value="ECO:0007669"/>
    <property type="project" value="UniProtKB-KW"/>
</dbReference>
<evidence type="ECO:0000256" key="5">
    <source>
        <dbReference type="ARBA" id="ARBA00022679"/>
    </source>
</evidence>
<dbReference type="InterPro" id="IPR036393">
    <property type="entry name" value="AceGlu_kinase-like_sf"/>
</dbReference>
<dbReference type="InterPro" id="IPR001048">
    <property type="entry name" value="Asp/Glu/Uridylate_kinase"/>
</dbReference>
<dbReference type="PANTHER" id="PTHR42833:SF4">
    <property type="entry name" value="URIDYLATE KINASE PUMPKIN, CHLOROPLASTIC"/>
    <property type="match status" value="1"/>
</dbReference>
<evidence type="ECO:0000256" key="4">
    <source>
        <dbReference type="ARBA" id="ARBA00022490"/>
    </source>
</evidence>
<dbReference type="EMBL" id="DVNC01000050">
    <property type="protein sequence ID" value="HIU53891.1"/>
    <property type="molecule type" value="Genomic_DNA"/>
</dbReference>
<dbReference type="GO" id="GO:0044210">
    <property type="term" value="P:'de novo' CTP biosynthetic process"/>
    <property type="evidence" value="ECO:0007669"/>
    <property type="project" value="UniProtKB-UniRule"/>
</dbReference>
<dbReference type="SUPFAM" id="SSF53633">
    <property type="entry name" value="Carbamate kinase-like"/>
    <property type="match status" value="1"/>
</dbReference>
<feature type="binding site" evidence="11">
    <location>
        <position position="58"/>
    </location>
    <ligand>
        <name>ATP</name>
        <dbReference type="ChEBI" id="CHEBI:30616"/>
    </ligand>
</feature>
<proteinExistence type="inferred from homology"/>
<name>A0A9D1M5C6_9PROT</name>
<evidence type="ECO:0000256" key="7">
    <source>
        <dbReference type="ARBA" id="ARBA00022777"/>
    </source>
</evidence>
<evidence type="ECO:0000256" key="8">
    <source>
        <dbReference type="ARBA" id="ARBA00022840"/>
    </source>
</evidence>
<dbReference type="Pfam" id="PF00696">
    <property type="entry name" value="AA_kinase"/>
    <property type="match status" value="1"/>
</dbReference>
<evidence type="ECO:0000313" key="14">
    <source>
        <dbReference type="Proteomes" id="UP000824107"/>
    </source>
</evidence>
<reference evidence="13" key="2">
    <citation type="journal article" date="2021" name="PeerJ">
        <title>Extensive microbial diversity within the chicken gut microbiome revealed by metagenomics and culture.</title>
        <authorList>
            <person name="Gilroy R."/>
            <person name="Ravi A."/>
            <person name="Getino M."/>
            <person name="Pursley I."/>
            <person name="Horton D.L."/>
            <person name="Alikhan N.F."/>
            <person name="Baker D."/>
            <person name="Gharbi K."/>
            <person name="Hall N."/>
            <person name="Watson M."/>
            <person name="Adriaenssens E.M."/>
            <person name="Foster-Nyarko E."/>
            <person name="Jarju S."/>
            <person name="Secka A."/>
            <person name="Antonio M."/>
            <person name="Oren A."/>
            <person name="Chaudhuri R.R."/>
            <person name="La Ragione R."/>
            <person name="Hildebrand F."/>
            <person name="Pallen M.J."/>
        </authorList>
    </citation>
    <scope>NUCLEOTIDE SEQUENCE</scope>
    <source>
        <strain evidence="13">ChiW3-316</strain>
    </source>
</reference>
<dbReference type="CDD" id="cd04254">
    <property type="entry name" value="AAK_UMPK-PyrH-Ec"/>
    <property type="match status" value="1"/>
</dbReference>
<dbReference type="EC" id="2.7.4.22" evidence="11"/>
<keyword evidence="4 11" id="KW-0963">Cytoplasm</keyword>
<dbReference type="AlphaFoldDB" id="A0A9D1M5C6"/>
<comment type="function">
    <text evidence="11">Catalyzes the reversible phosphorylation of UMP to UDP.</text>
</comment>
<reference evidence="13" key="1">
    <citation type="submission" date="2020-10" db="EMBL/GenBank/DDBJ databases">
        <authorList>
            <person name="Gilroy R."/>
        </authorList>
    </citation>
    <scope>NUCLEOTIDE SEQUENCE</scope>
    <source>
        <strain evidence="13">ChiW3-316</strain>
    </source>
</reference>
<sequence>MKPIYKRILLKLSGEGLMGDKNFGMSAEVIQRLAGQIKEVHENGVQICLVIGGGNIFRGAKEAVNGMNRTVADQIGMLATVMNALSMQNALEKIGVSVRVMSGIHIPDVCENYVYRRALRHLEKNRVIIFAGGTGNPYFTTDTGAALRASEMQCDALFKATQVDGVYDSDPRQNSGAQRYTAVTYDEVINRQLKVMDTAAVALARENNIPIIVFAQKGDQALADAVSGQGNFTIIKQEV</sequence>
<comment type="subunit">
    <text evidence="11">Homohexamer.</text>
</comment>
<dbReference type="Proteomes" id="UP000824107">
    <property type="component" value="Unassembled WGS sequence"/>
</dbReference>
<dbReference type="PIRSF" id="PIRSF005650">
    <property type="entry name" value="Uridylate_kin"/>
    <property type="match status" value="1"/>
</dbReference>
<organism evidence="13 14">
    <name type="scientific">Candidatus Scatocola faecipullorum</name>
    <dbReference type="NCBI Taxonomy" id="2840917"/>
    <lineage>
        <taxon>Bacteria</taxon>
        <taxon>Pseudomonadati</taxon>
        <taxon>Pseudomonadota</taxon>
        <taxon>Alphaproteobacteria</taxon>
        <taxon>Rhodospirillales</taxon>
        <taxon>Rhodospirillaceae</taxon>
        <taxon>Rhodospirillaceae incertae sedis</taxon>
        <taxon>Candidatus Scatocola</taxon>
    </lineage>
</organism>
<evidence type="ECO:0000259" key="12">
    <source>
        <dbReference type="Pfam" id="PF00696"/>
    </source>
</evidence>
<keyword evidence="6 11" id="KW-0547">Nucleotide-binding</keyword>
<keyword evidence="5 11" id="KW-0808">Transferase</keyword>
<evidence type="ECO:0000313" key="13">
    <source>
        <dbReference type="EMBL" id="HIU53891.1"/>
    </source>
</evidence>
<dbReference type="FunFam" id="3.40.1160.10:FF:000001">
    <property type="entry name" value="Uridylate kinase"/>
    <property type="match status" value="1"/>
</dbReference>
<feature type="binding site" evidence="11">
    <location>
        <position position="54"/>
    </location>
    <ligand>
        <name>ATP</name>
        <dbReference type="ChEBI" id="CHEBI:30616"/>
    </ligand>
</feature>
<feature type="binding site" evidence="11">
    <location>
        <position position="161"/>
    </location>
    <ligand>
        <name>ATP</name>
        <dbReference type="ChEBI" id="CHEBI:30616"/>
    </ligand>
</feature>
<dbReference type="InterPro" id="IPR011817">
    <property type="entry name" value="Uridylate_kinase"/>
</dbReference>
<evidence type="ECO:0000256" key="6">
    <source>
        <dbReference type="ARBA" id="ARBA00022741"/>
    </source>
</evidence>
<gene>
    <name evidence="11" type="primary">pyrH</name>
    <name evidence="13" type="ORF">IAD20_07410</name>
</gene>
<dbReference type="GO" id="GO:0006225">
    <property type="term" value="P:UDP biosynthetic process"/>
    <property type="evidence" value="ECO:0007669"/>
    <property type="project" value="TreeGrafter"/>
</dbReference>
<dbReference type="NCBIfam" id="TIGR02075">
    <property type="entry name" value="pyrH_bact"/>
    <property type="match status" value="1"/>
</dbReference>
<comment type="pathway">
    <text evidence="2 11">Pyrimidine metabolism; CTP biosynthesis via de novo pathway; UDP from UMP (UMPK route): step 1/1.</text>
</comment>
<feature type="binding site" evidence="11">
    <location>
        <position position="167"/>
    </location>
    <ligand>
        <name>ATP</name>
        <dbReference type="ChEBI" id="CHEBI:30616"/>
    </ligand>
</feature>
<dbReference type="HAMAP" id="MF_01220_B">
    <property type="entry name" value="PyrH_B"/>
    <property type="match status" value="1"/>
</dbReference>
<feature type="binding site" evidence="11">
    <location>
        <position position="53"/>
    </location>
    <ligand>
        <name>UMP</name>
        <dbReference type="ChEBI" id="CHEBI:57865"/>
    </ligand>
</feature>
<evidence type="ECO:0000256" key="3">
    <source>
        <dbReference type="ARBA" id="ARBA00007614"/>
    </source>
</evidence>
<comment type="caution">
    <text evidence="13">The sequence shown here is derived from an EMBL/GenBank/DDBJ whole genome shotgun (WGS) entry which is preliminary data.</text>
</comment>
<feature type="binding site" evidence="11">
    <location>
        <position position="73"/>
    </location>
    <ligand>
        <name>UMP</name>
        <dbReference type="ChEBI" id="CHEBI:57865"/>
    </ligand>
</feature>
<feature type="binding site" evidence="11">
    <location>
        <position position="170"/>
    </location>
    <ligand>
        <name>ATP</name>
        <dbReference type="ChEBI" id="CHEBI:30616"/>
    </ligand>
</feature>
<dbReference type="PANTHER" id="PTHR42833">
    <property type="entry name" value="URIDYLATE KINASE"/>
    <property type="match status" value="1"/>
</dbReference>
<evidence type="ECO:0000256" key="1">
    <source>
        <dbReference type="ARBA" id="ARBA00004496"/>
    </source>
</evidence>
<feature type="binding site" evidence="11">
    <location>
        <position position="162"/>
    </location>
    <ligand>
        <name>ATP</name>
        <dbReference type="ChEBI" id="CHEBI:30616"/>
    </ligand>
</feature>
<feature type="binding site" evidence="11">
    <location>
        <begin position="134"/>
        <end position="141"/>
    </location>
    <ligand>
        <name>UMP</name>
        <dbReference type="ChEBI" id="CHEBI:57865"/>
    </ligand>
</feature>
<evidence type="ECO:0000256" key="2">
    <source>
        <dbReference type="ARBA" id="ARBA00004791"/>
    </source>
</evidence>
<accession>A0A9D1M5C6</accession>
<keyword evidence="7 11" id="KW-0418">Kinase</keyword>
<dbReference type="Gene3D" id="3.40.1160.10">
    <property type="entry name" value="Acetylglutamate kinase-like"/>
    <property type="match status" value="1"/>
</dbReference>
<comment type="similarity">
    <text evidence="3 11">Belongs to the UMP kinase family.</text>
</comment>
<comment type="activity regulation">
    <text evidence="11">Inhibited by UTP.</text>
</comment>
<dbReference type="GO" id="GO:0005737">
    <property type="term" value="C:cytoplasm"/>
    <property type="evidence" value="ECO:0007669"/>
    <property type="project" value="UniProtKB-SubCell"/>
</dbReference>
<evidence type="ECO:0000256" key="11">
    <source>
        <dbReference type="HAMAP-Rule" id="MF_01220"/>
    </source>
</evidence>
<comment type="subcellular location">
    <subcellularLocation>
        <location evidence="1 11">Cytoplasm</location>
    </subcellularLocation>
</comment>
<evidence type="ECO:0000256" key="9">
    <source>
        <dbReference type="ARBA" id="ARBA00022975"/>
    </source>
</evidence>
<dbReference type="InterPro" id="IPR015963">
    <property type="entry name" value="Uridylate_kinase_bac"/>
</dbReference>
<feature type="binding site" evidence="11">
    <location>
        <begin position="11"/>
        <end position="14"/>
    </location>
    <ligand>
        <name>ATP</name>
        <dbReference type="ChEBI" id="CHEBI:30616"/>
    </ligand>
</feature>
<feature type="domain" description="Aspartate/glutamate/uridylate kinase" evidence="12">
    <location>
        <begin position="6"/>
        <end position="214"/>
    </location>
</feature>
<comment type="catalytic activity">
    <reaction evidence="10 11">
        <text>UMP + ATP = UDP + ADP</text>
        <dbReference type="Rhea" id="RHEA:24400"/>
        <dbReference type="ChEBI" id="CHEBI:30616"/>
        <dbReference type="ChEBI" id="CHEBI:57865"/>
        <dbReference type="ChEBI" id="CHEBI:58223"/>
        <dbReference type="ChEBI" id="CHEBI:456216"/>
        <dbReference type="EC" id="2.7.4.22"/>
    </reaction>
</comment>
<protein>
    <recommendedName>
        <fullName evidence="11">Uridylate kinase</fullName>
        <shortName evidence="11">UK</shortName>
        <ecNumber evidence="11">2.7.4.22</ecNumber>
    </recommendedName>
    <alternativeName>
        <fullName evidence="11">Uridine monophosphate kinase</fullName>
        <shortName evidence="11">UMP kinase</shortName>
        <shortName evidence="11">UMPK</shortName>
    </alternativeName>
</protein>
<comment type="caution">
    <text evidence="11">Lacks conserved residue(s) required for the propagation of feature annotation.</text>
</comment>
<keyword evidence="8 11" id="KW-0067">ATP-binding</keyword>